<accession>A0A5C1HXX2</accession>
<dbReference type="SUPFAM" id="SSF88713">
    <property type="entry name" value="Glycoside hydrolase/deacetylase"/>
    <property type="match status" value="1"/>
</dbReference>
<dbReference type="InterPro" id="IPR011330">
    <property type="entry name" value="Glyco_hydro/deAcase_b/a-brl"/>
</dbReference>
<gene>
    <name evidence="4" type="ORF">DEO27_012325</name>
</gene>
<keyword evidence="5" id="KW-1185">Reference proteome</keyword>
<evidence type="ECO:0000259" key="3">
    <source>
        <dbReference type="PROSITE" id="PS51677"/>
    </source>
</evidence>
<dbReference type="InterPro" id="IPR051398">
    <property type="entry name" value="Polysacch_Deacetylase"/>
</dbReference>
<evidence type="ECO:0000256" key="2">
    <source>
        <dbReference type="SAM" id="SignalP"/>
    </source>
</evidence>
<evidence type="ECO:0000313" key="5">
    <source>
        <dbReference type="Proteomes" id="UP000251402"/>
    </source>
</evidence>
<feature type="signal peptide" evidence="2">
    <location>
        <begin position="1"/>
        <end position="19"/>
    </location>
</feature>
<reference evidence="4" key="1">
    <citation type="submission" date="2019-08" db="EMBL/GenBank/DDBJ databases">
        <title>Comparative genome analysis confer to the adaptation heavy metal polluted environment.</title>
        <authorList>
            <person name="Li Y."/>
        </authorList>
    </citation>
    <scope>NUCLEOTIDE SEQUENCE [LARGE SCALE GENOMIC DNA]</scope>
    <source>
        <strain evidence="4">P1</strain>
    </source>
</reference>
<dbReference type="GO" id="GO:0005975">
    <property type="term" value="P:carbohydrate metabolic process"/>
    <property type="evidence" value="ECO:0007669"/>
    <property type="project" value="InterPro"/>
</dbReference>
<evidence type="ECO:0000256" key="1">
    <source>
        <dbReference type="ARBA" id="ARBA00022729"/>
    </source>
</evidence>
<keyword evidence="1 2" id="KW-0732">Signal</keyword>
<dbReference type="AlphaFoldDB" id="A0A5C1HXX2"/>
<evidence type="ECO:0000313" key="4">
    <source>
        <dbReference type="EMBL" id="QEM10777.1"/>
    </source>
</evidence>
<dbReference type="Proteomes" id="UP000251402">
    <property type="component" value="Chromosome"/>
</dbReference>
<organism evidence="4 5">
    <name type="scientific">Mucilaginibacter rubeus</name>
    <dbReference type="NCBI Taxonomy" id="2027860"/>
    <lineage>
        <taxon>Bacteria</taxon>
        <taxon>Pseudomonadati</taxon>
        <taxon>Bacteroidota</taxon>
        <taxon>Sphingobacteriia</taxon>
        <taxon>Sphingobacteriales</taxon>
        <taxon>Sphingobacteriaceae</taxon>
        <taxon>Mucilaginibacter</taxon>
    </lineage>
</organism>
<dbReference type="GO" id="GO:0016810">
    <property type="term" value="F:hydrolase activity, acting on carbon-nitrogen (but not peptide) bonds"/>
    <property type="evidence" value="ECO:0007669"/>
    <property type="project" value="InterPro"/>
</dbReference>
<dbReference type="PANTHER" id="PTHR34216">
    <property type="match status" value="1"/>
</dbReference>
<feature type="chain" id="PRO_5022750339" evidence="2">
    <location>
        <begin position="20"/>
        <end position="266"/>
    </location>
</feature>
<dbReference type="OrthoDB" id="9806342at2"/>
<dbReference type="InterPro" id="IPR002509">
    <property type="entry name" value="NODB_dom"/>
</dbReference>
<dbReference type="Gene3D" id="3.20.20.370">
    <property type="entry name" value="Glycoside hydrolase/deacetylase"/>
    <property type="match status" value="1"/>
</dbReference>
<dbReference type="PANTHER" id="PTHR34216:SF11">
    <property type="entry name" value="CHITOOLIGOSACCHARIDE DEACETYLASE"/>
    <property type="match status" value="1"/>
</dbReference>
<name>A0A5C1HXX2_9SPHI</name>
<protein>
    <submittedName>
        <fullName evidence="4">Polysaccharide deacetylase family protein</fullName>
    </submittedName>
</protein>
<dbReference type="RefSeq" id="WP_112565718.1">
    <property type="nucleotide sequence ID" value="NZ_CP043450.1"/>
</dbReference>
<dbReference type="EMBL" id="CP043450">
    <property type="protein sequence ID" value="QEM10777.1"/>
    <property type="molecule type" value="Genomic_DNA"/>
</dbReference>
<dbReference type="Pfam" id="PF01522">
    <property type="entry name" value="Polysacc_deac_1"/>
    <property type="match status" value="1"/>
</dbReference>
<dbReference type="KEGG" id="mrub:DEO27_012325"/>
<proteinExistence type="predicted"/>
<dbReference type="PROSITE" id="PS51677">
    <property type="entry name" value="NODB"/>
    <property type="match status" value="1"/>
</dbReference>
<feature type="domain" description="NodB homology" evidence="3">
    <location>
        <begin position="31"/>
        <end position="137"/>
    </location>
</feature>
<sequence length="266" mass="29781">MKTIFFTFLFLATLAIAHAQQSITWPDGKKATIILTYDDALPSQLKNAVPELKKEKLTATFFLTSDIDSTSIPQWRNLAKKGYELGNHTVFHPCAGTDDNPVPSDHYTAYQIIREIEVMDRFLYAVDGKTKRTFAYPCAETIAGGKDYVDSLRKYTLVKYARDGGDSTAFITDFNHLDPFRVPSYGLEGGETGAQLIAFVKKVQQSGGLGIIMIHGVGGDYITISAEAHNELIRYLKANRKEIWIPTFQQGMDYVNKQIPLKAQKL</sequence>